<dbReference type="Gene3D" id="3.40.640.10">
    <property type="entry name" value="Type I PLP-dependent aspartate aminotransferase-like (Major domain)"/>
    <property type="match status" value="1"/>
</dbReference>
<name>A0A2J7ZUK5_9CHLO</name>
<dbReference type="AlphaFoldDB" id="A0A2J7ZUK5"/>
<dbReference type="OrthoDB" id="7042322at2759"/>
<dbReference type="Proteomes" id="UP000236333">
    <property type="component" value="Unassembled WGS sequence"/>
</dbReference>
<evidence type="ECO:0000313" key="2">
    <source>
        <dbReference type="Proteomes" id="UP000236333"/>
    </source>
</evidence>
<gene>
    <name evidence="1" type="ORF">TSOC_009942</name>
</gene>
<dbReference type="InterPro" id="IPR015424">
    <property type="entry name" value="PyrdxlP-dep_Trfase"/>
</dbReference>
<protein>
    <submittedName>
        <fullName evidence="1">Uncharacterized protein</fullName>
    </submittedName>
</protein>
<organism evidence="1 2">
    <name type="scientific">Tetrabaena socialis</name>
    <dbReference type="NCBI Taxonomy" id="47790"/>
    <lineage>
        <taxon>Eukaryota</taxon>
        <taxon>Viridiplantae</taxon>
        <taxon>Chlorophyta</taxon>
        <taxon>core chlorophytes</taxon>
        <taxon>Chlorophyceae</taxon>
        <taxon>CS clade</taxon>
        <taxon>Chlamydomonadales</taxon>
        <taxon>Tetrabaenaceae</taxon>
        <taxon>Tetrabaena</taxon>
    </lineage>
</organism>
<dbReference type="SUPFAM" id="SSF53383">
    <property type="entry name" value="PLP-dependent transferases"/>
    <property type="match status" value="1"/>
</dbReference>
<comment type="caution">
    <text evidence="1">The sequence shown here is derived from an EMBL/GenBank/DDBJ whole genome shotgun (WGS) entry which is preliminary data.</text>
</comment>
<dbReference type="EMBL" id="PGGS01000441">
    <property type="protein sequence ID" value="PNH03957.1"/>
    <property type="molecule type" value="Genomic_DNA"/>
</dbReference>
<dbReference type="InterPro" id="IPR015421">
    <property type="entry name" value="PyrdxlP-dep_Trfase_major"/>
</dbReference>
<keyword evidence="2" id="KW-1185">Reference proteome</keyword>
<sequence length="62" mass="6658">MTALLQPGDHVVAPFPGYQSLYEVARSVGCEVELWEPELGEDGGATFDVATFKRACAAVLPF</sequence>
<accession>A0A2J7ZUK5</accession>
<reference evidence="1 2" key="1">
    <citation type="journal article" date="2017" name="Mol. Biol. Evol.">
        <title>The 4-celled Tetrabaena socialis nuclear genome reveals the essential components for genetic control of cell number at the origin of multicellularity in the volvocine lineage.</title>
        <authorList>
            <person name="Featherston J."/>
            <person name="Arakaki Y."/>
            <person name="Hanschen E.R."/>
            <person name="Ferris P.J."/>
            <person name="Michod R.E."/>
            <person name="Olson B.J.S.C."/>
            <person name="Nozaki H."/>
            <person name="Durand P.M."/>
        </authorList>
    </citation>
    <scope>NUCLEOTIDE SEQUENCE [LARGE SCALE GENOMIC DNA]</scope>
    <source>
        <strain evidence="1 2">NIES-571</strain>
    </source>
</reference>
<proteinExistence type="predicted"/>
<evidence type="ECO:0000313" key="1">
    <source>
        <dbReference type="EMBL" id="PNH03957.1"/>
    </source>
</evidence>